<organism evidence="1 2">
    <name type="scientific">Pristionchus entomophagus</name>
    <dbReference type="NCBI Taxonomy" id="358040"/>
    <lineage>
        <taxon>Eukaryota</taxon>
        <taxon>Metazoa</taxon>
        <taxon>Ecdysozoa</taxon>
        <taxon>Nematoda</taxon>
        <taxon>Chromadorea</taxon>
        <taxon>Rhabditida</taxon>
        <taxon>Rhabditina</taxon>
        <taxon>Diplogasteromorpha</taxon>
        <taxon>Diplogasteroidea</taxon>
        <taxon>Neodiplogasteridae</taxon>
        <taxon>Pristionchus</taxon>
    </lineage>
</organism>
<dbReference type="Proteomes" id="UP001432027">
    <property type="component" value="Unassembled WGS sequence"/>
</dbReference>
<dbReference type="AlphaFoldDB" id="A0AAV5SW59"/>
<dbReference type="PANTHER" id="PTHR20905">
    <property type="entry name" value="N-ACETYLTRANSFERASE-RELATED"/>
    <property type="match status" value="1"/>
</dbReference>
<dbReference type="GO" id="GO:0008080">
    <property type="term" value="F:N-acetyltransferase activity"/>
    <property type="evidence" value="ECO:0007669"/>
    <property type="project" value="TreeGrafter"/>
</dbReference>
<protein>
    <recommendedName>
        <fullName evidence="3">N-acetyltransferase domain-containing protein</fullName>
    </recommendedName>
</protein>
<reference evidence="1" key="1">
    <citation type="submission" date="2023-10" db="EMBL/GenBank/DDBJ databases">
        <title>Genome assembly of Pristionchus species.</title>
        <authorList>
            <person name="Yoshida K."/>
            <person name="Sommer R.J."/>
        </authorList>
    </citation>
    <scope>NUCLEOTIDE SEQUENCE</scope>
    <source>
        <strain evidence="1">RS0144</strain>
    </source>
</reference>
<dbReference type="InterPro" id="IPR016181">
    <property type="entry name" value="Acyl_CoA_acyltransferase"/>
</dbReference>
<dbReference type="PANTHER" id="PTHR20905:SF30">
    <property type="entry name" value="N-ACETYLTRANSFERASE DOMAIN-CONTAINING PROTEIN"/>
    <property type="match status" value="1"/>
</dbReference>
<evidence type="ECO:0008006" key="3">
    <source>
        <dbReference type="Google" id="ProtNLM"/>
    </source>
</evidence>
<evidence type="ECO:0000313" key="2">
    <source>
        <dbReference type="Proteomes" id="UP001432027"/>
    </source>
</evidence>
<accession>A0AAV5SW59</accession>
<dbReference type="SUPFAM" id="SSF55729">
    <property type="entry name" value="Acyl-CoA N-acyltransferases (Nat)"/>
    <property type="match status" value="1"/>
</dbReference>
<dbReference type="Gene3D" id="3.40.630.30">
    <property type="match status" value="1"/>
</dbReference>
<feature type="non-terminal residue" evidence="1">
    <location>
        <position position="1"/>
    </location>
</feature>
<proteinExistence type="predicted"/>
<sequence length="249" mass="28510">VESNTMISRRLQRFGEFGSTCYSSSSSRDPSLKYDFLPAEAKDKKVIMDVALNHFIFTAPHCVALGITRNSVKELIDSVVSKSLHDPYCYTIIYKESGETIGFRLMSVAHRDKSKDFEPFELDIRKCEENVQILASIVSTLKEQIWDLRPEANKILRREVTFVRRDHQRRGIAQHLLHLGLDLDRLRTDGFDGVQSEATSIANQTLLAKNGYRMMASAPRKSYIRQDGQPIKFPDATKCAQLYYLSLRK</sequence>
<comment type="caution">
    <text evidence="1">The sequence shown here is derived from an EMBL/GenBank/DDBJ whole genome shotgun (WGS) entry which is preliminary data.</text>
</comment>
<name>A0AAV5SW59_9BILA</name>
<evidence type="ECO:0000313" key="1">
    <source>
        <dbReference type="EMBL" id="GMS87365.1"/>
    </source>
</evidence>
<dbReference type="EMBL" id="BTSX01000003">
    <property type="protein sequence ID" value="GMS87365.1"/>
    <property type="molecule type" value="Genomic_DNA"/>
</dbReference>
<gene>
    <name evidence="1" type="ORF">PENTCL1PPCAC_9540</name>
</gene>
<keyword evidence="2" id="KW-1185">Reference proteome</keyword>